<reference evidence="1 2" key="1">
    <citation type="submission" date="2024-09" db="EMBL/GenBank/DDBJ databases">
        <authorList>
            <person name="Sun Q."/>
            <person name="Mori K."/>
        </authorList>
    </citation>
    <scope>NUCLEOTIDE SEQUENCE [LARGE SCALE GENOMIC DNA]</scope>
    <source>
        <strain evidence="1 2">CGMCC 1.12926</strain>
    </source>
</reference>
<gene>
    <name evidence="1" type="ORF">ACFFLS_11920</name>
</gene>
<evidence type="ECO:0000313" key="2">
    <source>
        <dbReference type="Proteomes" id="UP001589734"/>
    </source>
</evidence>
<dbReference type="RefSeq" id="WP_379686648.1">
    <property type="nucleotide sequence ID" value="NZ_JBHLYW010000009.1"/>
</dbReference>
<comment type="caution">
    <text evidence="1">The sequence shown here is derived from an EMBL/GenBank/DDBJ whole genome shotgun (WGS) entry which is preliminary data.</text>
</comment>
<organism evidence="1 2">
    <name type="scientific">Flavobacterium procerum</name>
    <dbReference type="NCBI Taxonomy" id="1455569"/>
    <lineage>
        <taxon>Bacteria</taxon>
        <taxon>Pseudomonadati</taxon>
        <taxon>Bacteroidota</taxon>
        <taxon>Flavobacteriia</taxon>
        <taxon>Flavobacteriales</taxon>
        <taxon>Flavobacteriaceae</taxon>
        <taxon>Flavobacterium</taxon>
    </lineage>
</organism>
<name>A0ABV6BSY9_9FLAO</name>
<dbReference type="Proteomes" id="UP001589734">
    <property type="component" value="Unassembled WGS sequence"/>
</dbReference>
<evidence type="ECO:0000313" key="1">
    <source>
        <dbReference type="EMBL" id="MFC0077747.1"/>
    </source>
</evidence>
<dbReference type="EMBL" id="JBHLYW010000009">
    <property type="protein sequence ID" value="MFC0077747.1"/>
    <property type="molecule type" value="Genomic_DNA"/>
</dbReference>
<accession>A0ABV6BSY9</accession>
<keyword evidence="2" id="KW-1185">Reference proteome</keyword>
<proteinExistence type="predicted"/>
<sequence length="194" mass="22426">MFITETIIRPVDCVVAFAIPLNKSSIRRNQRLNPIADFSKHIVWPLYQIDTINPMKFLKSGRSIGFQIKEEFSYSDLSDFFTSGKKVLILFAHWSNGRVELFDGFHCADDFLNVFPEDGRFIVDLNVCTCKELGETLGISRPNSIIKHSNLNIPSYAGAWCIFYRYFFQLLDEQKLTYLEGLQVSGKEFKNIFK</sequence>
<protein>
    <submittedName>
        <fullName evidence="1">Uncharacterized protein</fullName>
    </submittedName>
</protein>